<evidence type="ECO:0000256" key="6">
    <source>
        <dbReference type="ARBA" id="ARBA00022840"/>
    </source>
</evidence>
<evidence type="ECO:0000256" key="1">
    <source>
        <dbReference type="ARBA" id="ARBA00004202"/>
    </source>
</evidence>
<dbReference type="InterPro" id="IPR027417">
    <property type="entry name" value="P-loop_NTPase"/>
</dbReference>
<evidence type="ECO:0000256" key="5">
    <source>
        <dbReference type="ARBA" id="ARBA00022741"/>
    </source>
</evidence>
<comment type="similarity">
    <text evidence="2">Belongs to the ABC transporter superfamily.</text>
</comment>
<evidence type="ECO:0000256" key="3">
    <source>
        <dbReference type="ARBA" id="ARBA00022448"/>
    </source>
</evidence>
<accession>A8MIR3</accession>
<dbReference type="STRING" id="350688.Clos_2159"/>
<dbReference type="InterPro" id="IPR003439">
    <property type="entry name" value="ABC_transporter-like_ATP-bd"/>
</dbReference>
<dbReference type="PROSITE" id="PS00211">
    <property type="entry name" value="ABC_TRANSPORTER_1"/>
    <property type="match status" value="1"/>
</dbReference>
<dbReference type="PANTHER" id="PTHR43297">
    <property type="entry name" value="OLIGOPEPTIDE TRANSPORT ATP-BINDING PROTEIN APPD"/>
    <property type="match status" value="1"/>
</dbReference>
<keyword evidence="5" id="KW-0547">Nucleotide-binding</keyword>
<evidence type="ECO:0000259" key="8">
    <source>
        <dbReference type="PROSITE" id="PS50893"/>
    </source>
</evidence>
<keyword evidence="6" id="KW-0067">ATP-binding</keyword>
<gene>
    <name evidence="9" type="ordered locus">Clos_2159</name>
</gene>
<dbReference type="Gene3D" id="3.40.50.300">
    <property type="entry name" value="P-loop containing nucleotide triphosphate hydrolases"/>
    <property type="match status" value="1"/>
</dbReference>
<dbReference type="GO" id="GO:0005524">
    <property type="term" value="F:ATP binding"/>
    <property type="evidence" value="ECO:0007669"/>
    <property type="project" value="UniProtKB-KW"/>
</dbReference>
<dbReference type="GO" id="GO:0005886">
    <property type="term" value="C:plasma membrane"/>
    <property type="evidence" value="ECO:0007669"/>
    <property type="project" value="UniProtKB-SubCell"/>
</dbReference>
<dbReference type="HOGENOM" id="CLU_000604_1_23_9"/>
<keyword evidence="10" id="KW-1185">Reference proteome</keyword>
<name>A8MIR3_ALKOO</name>
<dbReference type="InterPro" id="IPR050388">
    <property type="entry name" value="ABC_Ni/Peptide_Import"/>
</dbReference>
<dbReference type="FunFam" id="3.40.50.300:FF:000016">
    <property type="entry name" value="Oligopeptide ABC transporter ATP-binding component"/>
    <property type="match status" value="1"/>
</dbReference>
<evidence type="ECO:0000313" key="9">
    <source>
        <dbReference type="EMBL" id="ABW19695.1"/>
    </source>
</evidence>
<feature type="domain" description="ABC transporter" evidence="8">
    <location>
        <begin position="4"/>
        <end position="254"/>
    </location>
</feature>
<dbReference type="CDD" id="cd03257">
    <property type="entry name" value="ABC_NikE_OppD_transporters"/>
    <property type="match status" value="1"/>
</dbReference>
<dbReference type="AlphaFoldDB" id="A8MIR3"/>
<reference evidence="10" key="1">
    <citation type="submission" date="2007-10" db="EMBL/GenBank/DDBJ databases">
        <title>Complete genome of Alkaliphilus oremlandii OhILAs.</title>
        <authorList>
            <person name="Copeland A."/>
            <person name="Lucas S."/>
            <person name="Lapidus A."/>
            <person name="Barry K."/>
            <person name="Detter J.C."/>
            <person name="Glavina del Rio T."/>
            <person name="Hammon N."/>
            <person name="Israni S."/>
            <person name="Dalin E."/>
            <person name="Tice H."/>
            <person name="Pitluck S."/>
            <person name="Chain P."/>
            <person name="Malfatti S."/>
            <person name="Shin M."/>
            <person name="Vergez L."/>
            <person name="Schmutz J."/>
            <person name="Larimer F."/>
            <person name="Land M."/>
            <person name="Hauser L."/>
            <person name="Kyrpides N."/>
            <person name="Mikhailova N."/>
            <person name="Stolz J.F."/>
            <person name="Dawson A."/>
            <person name="Fisher E."/>
            <person name="Crable B."/>
            <person name="Perera E."/>
            <person name="Lisak J."/>
            <person name="Ranganathan M."/>
            <person name="Basu P."/>
            <person name="Richardson P."/>
        </authorList>
    </citation>
    <scope>NUCLEOTIDE SEQUENCE [LARGE SCALE GENOMIC DNA]</scope>
    <source>
        <strain evidence="10">OhILAs</strain>
    </source>
</reference>
<dbReference type="PROSITE" id="PS50893">
    <property type="entry name" value="ABC_TRANSPORTER_2"/>
    <property type="match status" value="1"/>
</dbReference>
<dbReference type="Proteomes" id="UP000000269">
    <property type="component" value="Chromosome"/>
</dbReference>
<comment type="subcellular location">
    <subcellularLocation>
        <location evidence="1">Cell membrane</location>
        <topology evidence="1">Peripheral membrane protein</topology>
    </subcellularLocation>
</comment>
<dbReference type="SMART" id="SM00382">
    <property type="entry name" value="AAA"/>
    <property type="match status" value="1"/>
</dbReference>
<dbReference type="Pfam" id="PF00005">
    <property type="entry name" value="ABC_tran"/>
    <property type="match status" value="1"/>
</dbReference>
<sequence>MSLLRVNELKTYFQIENERIPAVDDVSFYIDEGEVVAIVGESGSGKSVTALSIMGLVRSPGKIEGGEILFHGENLLQYKEKKMRGVRGNKISMVYQEPMSSLNPMLSIGDQIAEVLIIHKRQSKAEAKKGAIKIMEAVGISDSERRYKDYPAQFSGGMRQRIIIAMAIVCNPELIIADEPTTALDVTVQAEILELLKRLIQETKMSLILITHDLGVVAEMADRVYVMYCGKIMEESDKGDLFKNPRNPYTQGLIQCIPRIDDRADTLYTIGGNVPYATDFPKGCRFSTRCPKVMEKCREELPPLIKVKDNHAVRCWLQEDGHCEDN</sequence>
<proteinExistence type="inferred from homology"/>
<dbReference type="KEGG" id="aoe:Clos_2159"/>
<evidence type="ECO:0000313" key="10">
    <source>
        <dbReference type="Proteomes" id="UP000000269"/>
    </source>
</evidence>
<dbReference type="GO" id="GO:0015833">
    <property type="term" value="P:peptide transport"/>
    <property type="evidence" value="ECO:0007669"/>
    <property type="project" value="InterPro"/>
</dbReference>
<evidence type="ECO:0000256" key="4">
    <source>
        <dbReference type="ARBA" id="ARBA00022475"/>
    </source>
</evidence>
<dbReference type="GO" id="GO:0016887">
    <property type="term" value="F:ATP hydrolysis activity"/>
    <property type="evidence" value="ECO:0007669"/>
    <property type="project" value="InterPro"/>
</dbReference>
<dbReference type="PANTHER" id="PTHR43297:SF2">
    <property type="entry name" value="DIPEPTIDE TRANSPORT ATP-BINDING PROTEIN DPPD"/>
    <property type="match status" value="1"/>
</dbReference>
<dbReference type="EMBL" id="CP000853">
    <property type="protein sequence ID" value="ABW19695.1"/>
    <property type="molecule type" value="Genomic_DNA"/>
</dbReference>
<dbReference type="InterPro" id="IPR003593">
    <property type="entry name" value="AAA+_ATPase"/>
</dbReference>
<organism evidence="9 10">
    <name type="scientific">Alkaliphilus oremlandii (strain OhILAs)</name>
    <name type="common">Clostridium oremlandii (strain OhILAs)</name>
    <dbReference type="NCBI Taxonomy" id="350688"/>
    <lineage>
        <taxon>Bacteria</taxon>
        <taxon>Bacillati</taxon>
        <taxon>Bacillota</taxon>
        <taxon>Clostridia</taxon>
        <taxon>Peptostreptococcales</taxon>
        <taxon>Natronincolaceae</taxon>
        <taxon>Alkaliphilus</taxon>
    </lineage>
</organism>
<dbReference type="NCBIfam" id="TIGR01727">
    <property type="entry name" value="oligo_HPY"/>
    <property type="match status" value="1"/>
</dbReference>
<keyword evidence="4" id="KW-1003">Cell membrane</keyword>
<keyword evidence="7" id="KW-0472">Membrane</keyword>
<protein>
    <submittedName>
        <fullName evidence="9">Oligopeptide/dipeptide ABC transporter, ATPase subunit</fullName>
    </submittedName>
</protein>
<dbReference type="RefSeq" id="WP_012160004.1">
    <property type="nucleotide sequence ID" value="NC_009922.1"/>
</dbReference>
<dbReference type="InterPro" id="IPR013563">
    <property type="entry name" value="Oligopep_ABC_C"/>
</dbReference>
<dbReference type="OrthoDB" id="9806285at2"/>
<evidence type="ECO:0000256" key="2">
    <source>
        <dbReference type="ARBA" id="ARBA00005417"/>
    </source>
</evidence>
<dbReference type="SUPFAM" id="SSF52540">
    <property type="entry name" value="P-loop containing nucleoside triphosphate hydrolases"/>
    <property type="match status" value="1"/>
</dbReference>
<dbReference type="eggNOG" id="COG0444">
    <property type="taxonomic scope" value="Bacteria"/>
</dbReference>
<evidence type="ECO:0000256" key="7">
    <source>
        <dbReference type="ARBA" id="ARBA00023136"/>
    </source>
</evidence>
<dbReference type="Pfam" id="PF08352">
    <property type="entry name" value="oligo_HPY"/>
    <property type="match status" value="1"/>
</dbReference>
<dbReference type="InterPro" id="IPR017871">
    <property type="entry name" value="ABC_transporter-like_CS"/>
</dbReference>
<keyword evidence="3" id="KW-0813">Transport</keyword>